<evidence type="ECO:0000256" key="1">
    <source>
        <dbReference type="SAM" id="MobiDB-lite"/>
    </source>
</evidence>
<protein>
    <recommendedName>
        <fullName evidence="2">DUF6824 domain-containing protein</fullName>
    </recommendedName>
</protein>
<feature type="compositionally biased region" description="Acidic residues" evidence="1">
    <location>
        <begin position="135"/>
        <end position="148"/>
    </location>
</feature>
<sequence length="527" mass="59804">MSSSKKPNYGLAMKEINKPHENDVLCGRGGATNSHPGNLLFRGLVTQKKKLYLMCRFKNEKRRISQEIVDAIRKQNPSGRFLNRDDHTGRYYDIGDAKAHAKASQALREGAPKLRQEIMDVVMKKNKKTIGETSDQSDDFDDCDEDECHETGNTSSLQDFNEKEIKKTGNPVQIKKGSADDPNGSQMTGCSEWFQSNYCGYEWHRGNTNQQYLQHYPPQVVYEKSSHIPADYCQQQIPPNAEEGANWQYWQNNQYRPENAVLFSNVMPRNEFTANSPNPANHRQSETYYRHDRNPYETDNPSYDNQYAPENSANYHQNDNSRFVTSEKHAVTYAFQSLTTENNTNSASNERGLDEKSRYSFHNSMQIENRNSSENSSDGFRLKRDDSDEQVDGSQSNQYRSDACNITNVFNQCGMPFSAMFSDEKLDPELSSLHESIDQIQNNVQKSPVSSNKNNFRPLLPRKGSNISDRSVWSPMVPMLDGLKSLGSSSRSILFGSNRSIGSIDCAEMIVSPVASPIQFEKIIGSL</sequence>
<feature type="domain" description="DUF6824" evidence="2">
    <location>
        <begin position="23"/>
        <end position="109"/>
    </location>
</feature>
<feature type="compositionally biased region" description="Polar residues" evidence="1">
    <location>
        <begin position="364"/>
        <end position="378"/>
    </location>
</feature>
<evidence type="ECO:0000259" key="2">
    <source>
        <dbReference type="Pfam" id="PF20710"/>
    </source>
</evidence>
<feature type="region of interest" description="Disordered" evidence="1">
    <location>
        <begin position="129"/>
        <end position="155"/>
    </location>
</feature>
<dbReference type="EMBL" id="HBFR01027236">
    <property type="protein sequence ID" value="CAD8892465.1"/>
    <property type="molecule type" value="Transcribed_RNA"/>
</dbReference>
<evidence type="ECO:0000313" key="3">
    <source>
        <dbReference type="EMBL" id="CAD8892465.1"/>
    </source>
</evidence>
<feature type="region of interest" description="Disordered" evidence="1">
    <location>
        <begin position="364"/>
        <end position="399"/>
    </location>
</feature>
<proteinExistence type="predicted"/>
<dbReference type="AlphaFoldDB" id="A0A7S1BQB0"/>
<feature type="compositionally biased region" description="Polar residues" evidence="1">
    <location>
        <begin position="297"/>
        <end position="318"/>
    </location>
</feature>
<reference evidence="3" key="1">
    <citation type="submission" date="2021-01" db="EMBL/GenBank/DDBJ databases">
        <authorList>
            <person name="Corre E."/>
            <person name="Pelletier E."/>
            <person name="Niang G."/>
            <person name="Scheremetjew M."/>
            <person name="Finn R."/>
            <person name="Kale V."/>
            <person name="Holt S."/>
            <person name="Cochrane G."/>
            <person name="Meng A."/>
            <person name="Brown T."/>
            <person name="Cohen L."/>
        </authorList>
    </citation>
    <scope>NUCLEOTIDE SEQUENCE</scope>
    <source>
        <strain evidence="3">308</strain>
    </source>
</reference>
<dbReference type="InterPro" id="IPR049227">
    <property type="entry name" value="DUF6824"/>
</dbReference>
<accession>A0A7S1BQB0</accession>
<organism evidence="3">
    <name type="scientific">Corethron hystrix</name>
    <dbReference type="NCBI Taxonomy" id="216773"/>
    <lineage>
        <taxon>Eukaryota</taxon>
        <taxon>Sar</taxon>
        <taxon>Stramenopiles</taxon>
        <taxon>Ochrophyta</taxon>
        <taxon>Bacillariophyta</taxon>
        <taxon>Coscinodiscophyceae</taxon>
        <taxon>Corethrophycidae</taxon>
        <taxon>Corethrales</taxon>
        <taxon>Corethraceae</taxon>
        <taxon>Corethron</taxon>
    </lineage>
</organism>
<name>A0A7S1BQB0_9STRA</name>
<gene>
    <name evidence="3" type="ORF">CHYS00102_LOCUS19673</name>
</gene>
<dbReference type="Pfam" id="PF20710">
    <property type="entry name" value="DUF6824"/>
    <property type="match status" value="1"/>
</dbReference>
<feature type="region of interest" description="Disordered" evidence="1">
    <location>
        <begin position="292"/>
        <end position="318"/>
    </location>
</feature>